<dbReference type="Gene3D" id="3.30.910.20">
    <property type="entry name" value="Skp domain"/>
    <property type="match status" value="1"/>
</dbReference>
<keyword evidence="2 4" id="KW-0732">Signal</keyword>
<organism evidence="5 6">
    <name type="scientific">Hymenobacter setariae</name>
    <dbReference type="NCBI Taxonomy" id="2594794"/>
    <lineage>
        <taxon>Bacteria</taxon>
        <taxon>Pseudomonadati</taxon>
        <taxon>Bacteroidota</taxon>
        <taxon>Cytophagia</taxon>
        <taxon>Cytophagales</taxon>
        <taxon>Hymenobacteraceae</taxon>
        <taxon>Hymenobacter</taxon>
    </lineage>
</organism>
<dbReference type="AlphaFoldDB" id="A0A558BUY9"/>
<evidence type="ECO:0000256" key="3">
    <source>
        <dbReference type="SAM" id="MobiDB-lite"/>
    </source>
</evidence>
<dbReference type="GO" id="GO:0005829">
    <property type="term" value="C:cytosol"/>
    <property type="evidence" value="ECO:0007669"/>
    <property type="project" value="TreeGrafter"/>
</dbReference>
<feature type="chain" id="PRO_5021889215" evidence="4">
    <location>
        <begin position="22"/>
        <end position="228"/>
    </location>
</feature>
<comment type="caution">
    <text evidence="5">The sequence shown here is derived from an EMBL/GenBank/DDBJ whole genome shotgun (WGS) entry which is preliminary data.</text>
</comment>
<evidence type="ECO:0000256" key="4">
    <source>
        <dbReference type="SAM" id="SignalP"/>
    </source>
</evidence>
<feature type="region of interest" description="Disordered" evidence="3">
    <location>
        <begin position="171"/>
        <end position="228"/>
    </location>
</feature>
<dbReference type="GO" id="GO:0051082">
    <property type="term" value="F:unfolded protein binding"/>
    <property type="evidence" value="ECO:0007669"/>
    <property type="project" value="InterPro"/>
</dbReference>
<dbReference type="GO" id="GO:0050821">
    <property type="term" value="P:protein stabilization"/>
    <property type="evidence" value="ECO:0007669"/>
    <property type="project" value="TreeGrafter"/>
</dbReference>
<dbReference type="PANTHER" id="PTHR35089">
    <property type="entry name" value="CHAPERONE PROTEIN SKP"/>
    <property type="match status" value="1"/>
</dbReference>
<evidence type="ECO:0000256" key="1">
    <source>
        <dbReference type="ARBA" id="ARBA00009091"/>
    </source>
</evidence>
<evidence type="ECO:0000256" key="2">
    <source>
        <dbReference type="ARBA" id="ARBA00022729"/>
    </source>
</evidence>
<gene>
    <name evidence="5" type="ORF">FNT36_12720</name>
</gene>
<comment type="similarity">
    <text evidence="1">Belongs to the Skp family.</text>
</comment>
<dbReference type="EMBL" id="VMRJ01000003">
    <property type="protein sequence ID" value="TVT40338.1"/>
    <property type="molecule type" value="Genomic_DNA"/>
</dbReference>
<reference evidence="5 6" key="1">
    <citation type="submission" date="2019-07" db="EMBL/GenBank/DDBJ databases">
        <title>Hymenobacter sp. straun FUR1 Genome sequencing and assembly.</title>
        <authorList>
            <person name="Chhetri G."/>
        </authorList>
    </citation>
    <scope>NUCLEOTIDE SEQUENCE [LARGE SCALE GENOMIC DNA]</scope>
    <source>
        <strain evidence="5 6">Fur1</strain>
    </source>
</reference>
<dbReference type="OrthoDB" id="9788552at2"/>
<dbReference type="Pfam" id="PF03938">
    <property type="entry name" value="OmpH"/>
    <property type="match status" value="1"/>
</dbReference>
<sequence length="228" mass="25846">MKRFFCAFAFLGLLTAGPAQAQRLGYIDTEFIMSKMPEYAQAQTELNKLSDTWQKEIEAQQKDIDKMYRTYQAEEVVLTEPMKKKRQDEMLKKEQELKAYRTKQFGYEGQIFKKRQELNKPVQDKIFEAVEKVVKAKKLDIVLDKASDLTMIYTNPTFDYTEYVLEELGLASPDRNQPGPKGPVRTVTPPKTPAANAATKATTDSQFESDSGPPEAPAGTKTRTGTKP</sequence>
<accession>A0A558BUY9</accession>
<feature type="signal peptide" evidence="4">
    <location>
        <begin position="1"/>
        <end position="21"/>
    </location>
</feature>
<evidence type="ECO:0000313" key="6">
    <source>
        <dbReference type="Proteomes" id="UP000317624"/>
    </source>
</evidence>
<keyword evidence="6" id="KW-1185">Reference proteome</keyword>
<dbReference type="InterPro" id="IPR024930">
    <property type="entry name" value="Skp_dom_sf"/>
</dbReference>
<dbReference type="InterPro" id="IPR005632">
    <property type="entry name" value="Chaperone_Skp"/>
</dbReference>
<dbReference type="RefSeq" id="WP_144848155.1">
    <property type="nucleotide sequence ID" value="NZ_VMRJ01000003.1"/>
</dbReference>
<dbReference type="SMART" id="SM00935">
    <property type="entry name" value="OmpH"/>
    <property type="match status" value="1"/>
</dbReference>
<name>A0A558BUY9_9BACT</name>
<dbReference type="SUPFAM" id="SSF111384">
    <property type="entry name" value="OmpH-like"/>
    <property type="match status" value="1"/>
</dbReference>
<dbReference type="PANTHER" id="PTHR35089:SF1">
    <property type="entry name" value="CHAPERONE PROTEIN SKP"/>
    <property type="match status" value="1"/>
</dbReference>
<proteinExistence type="inferred from homology"/>
<dbReference type="Proteomes" id="UP000317624">
    <property type="component" value="Unassembled WGS sequence"/>
</dbReference>
<protein>
    <submittedName>
        <fullName evidence="5">OmpH family outer membrane protein</fullName>
    </submittedName>
</protein>
<evidence type="ECO:0000313" key="5">
    <source>
        <dbReference type="EMBL" id="TVT40338.1"/>
    </source>
</evidence>
<feature type="compositionally biased region" description="Low complexity" evidence="3">
    <location>
        <begin position="193"/>
        <end position="203"/>
    </location>
</feature>